<dbReference type="InterPro" id="IPR000292">
    <property type="entry name" value="For/NO2_transpt"/>
</dbReference>
<evidence type="ECO:0000256" key="6">
    <source>
        <dbReference type="SAM" id="MobiDB-lite"/>
    </source>
</evidence>
<feature type="transmembrane region" description="Helical" evidence="7">
    <location>
        <begin position="169"/>
        <end position="192"/>
    </location>
</feature>
<accession>A0A4Y7Q1L2</accession>
<evidence type="ECO:0008006" key="10">
    <source>
        <dbReference type="Google" id="ProtNLM"/>
    </source>
</evidence>
<evidence type="ECO:0000256" key="1">
    <source>
        <dbReference type="ARBA" id="ARBA00004141"/>
    </source>
</evidence>
<evidence type="ECO:0000256" key="3">
    <source>
        <dbReference type="ARBA" id="ARBA00022989"/>
    </source>
</evidence>
<gene>
    <name evidence="8" type="ORF">BD410DRAFT_815365</name>
</gene>
<dbReference type="GO" id="GO:0005886">
    <property type="term" value="C:plasma membrane"/>
    <property type="evidence" value="ECO:0007669"/>
    <property type="project" value="TreeGrafter"/>
</dbReference>
<feature type="transmembrane region" description="Helical" evidence="7">
    <location>
        <begin position="35"/>
        <end position="63"/>
    </location>
</feature>
<dbReference type="AlphaFoldDB" id="A0A4Y7Q1L2"/>
<feature type="transmembrane region" description="Helical" evidence="7">
    <location>
        <begin position="207"/>
        <end position="227"/>
    </location>
</feature>
<dbReference type="InterPro" id="IPR023271">
    <property type="entry name" value="Aquaporin-like"/>
</dbReference>
<dbReference type="GO" id="GO:0015707">
    <property type="term" value="P:nitrite transport"/>
    <property type="evidence" value="ECO:0007669"/>
    <property type="project" value="TreeGrafter"/>
</dbReference>
<evidence type="ECO:0000256" key="5">
    <source>
        <dbReference type="ARBA" id="ARBA00049660"/>
    </source>
</evidence>
<keyword evidence="2 7" id="KW-0812">Transmembrane</keyword>
<dbReference type="VEuPathDB" id="FungiDB:BD410DRAFT_815365"/>
<evidence type="ECO:0000313" key="9">
    <source>
        <dbReference type="Proteomes" id="UP000294933"/>
    </source>
</evidence>
<comment type="subcellular location">
    <subcellularLocation>
        <location evidence="1">Membrane</location>
        <topology evidence="1">Multi-pass membrane protein</topology>
    </subcellularLocation>
</comment>
<dbReference type="Gene3D" id="1.20.1080.10">
    <property type="entry name" value="Glycerol uptake facilitator protein"/>
    <property type="match status" value="2"/>
</dbReference>
<sequence>MTPTVSNSTLSCLSLEDAILHNAITKTCNPPDKTFFLGVLGGVWVGFGGIAGLSVAGSIPATVRNDWPILPKFGIALFFPFAVHFVTLFGGELLGGNFVIIGVGLLNRVISPFRAFQNLFLVYLGNWAGALLVSYFFAYQTKLFADEPYISFLHTFTLSKIEGHGKIMALYFPVVIFSLSGFEFSIANMFFIPTGLMYGAPTTIGRLWVNQSAALLGNMVGGMLVIAGSEHAMNHWRSVLPAVLNNGFMKEEGTLAAHDVESTRRAKDFRGHQESEFHKEAMRKRMRDRTASIGEESDTEM</sequence>
<organism evidence="8 9">
    <name type="scientific">Rickenella mellea</name>
    <dbReference type="NCBI Taxonomy" id="50990"/>
    <lineage>
        <taxon>Eukaryota</taxon>
        <taxon>Fungi</taxon>
        <taxon>Dikarya</taxon>
        <taxon>Basidiomycota</taxon>
        <taxon>Agaricomycotina</taxon>
        <taxon>Agaricomycetes</taxon>
        <taxon>Hymenochaetales</taxon>
        <taxon>Rickenellaceae</taxon>
        <taxon>Rickenella</taxon>
    </lineage>
</organism>
<feature type="transmembrane region" description="Helical" evidence="7">
    <location>
        <begin position="75"/>
        <end position="100"/>
    </location>
</feature>
<keyword evidence="3 7" id="KW-1133">Transmembrane helix</keyword>
<dbReference type="PANTHER" id="PTHR30520:SF6">
    <property type="entry name" value="FORMATE_NITRATE FAMILY TRANSPORTER (EUROFUNG)"/>
    <property type="match status" value="1"/>
</dbReference>
<comment type="similarity">
    <text evidence="5">Belongs to the FNT transporter (TC 1.A.16) family.</text>
</comment>
<name>A0A4Y7Q1L2_9AGAM</name>
<dbReference type="OrthoDB" id="4829at2759"/>
<evidence type="ECO:0000256" key="4">
    <source>
        <dbReference type="ARBA" id="ARBA00023136"/>
    </source>
</evidence>
<dbReference type="Pfam" id="PF01226">
    <property type="entry name" value="Form_Nir_trans"/>
    <property type="match status" value="1"/>
</dbReference>
<feature type="region of interest" description="Disordered" evidence="6">
    <location>
        <begin position="265"/>
        <end position="301"/>
    </location>
</feature>
<evidence type="ECO:0000256" key="7">
    <source>
        <dbReference type="SAM" id="Phobius"/>
    </source>
</evidence>
<evidence type="ECO:0000313" key="8">
    <source>
        <dbReference type="EMBL" id="TDL21186.1"/>
    </source>
</evidence>
<dbReference type="PANTHER" id="PTHR30520">
    <property type="entry name" value="FORMATE TRANSPORTER-RELATED"/>
    <property type="match status" value="1"/>
</dbReference>
<reference evidence="8 9" key="1">
    <citation type="submission" date="2018-06" db="EMBL/GenBank/DDBJ databases">
        <title>A transcriptomic atlas of mushroom development highlights an independent origin of complex multicellularity.</title>
        <authorList>
            <consortium name="DOE Joint Genome Institute"/>
            <person name="Krizsan K."/>
            <person name="Almasi E."/>
            <person name="Merenyi Z."/>
            <person name="Sahu N."/>
            <person name="Viragh M."/>
            <person name="Koszo T."/>
            <person name="Mondo S."/>
            <person name="Kiss B."/>
            <person name="Balint B."/>
            <person name="Kues U."/>
            <person name="Barry K."/>
            <person name="Hegedus J.C."/>
            <person name="Henrissat B."/>
            <person name="Johnson J."/>
            <person name="Lipzen A."/>
            <person name="Ohm R."/>
            <person name="Nagy I."/>
            <person name="Pangilinan J."/>
            <person name="Yan J."/>
            <person name="Xiong Y."/>
            <person name="Grigoriev I.V."/>
            <person name="Hibbett D.S."/>
            <person name="Nagy L.G."/>
        </authorList>
    </citation>
    <scope>NUCLEOTIDE SEQUENCE [LARGE SCALE GENOMIC DNA]</scope>
    <source>
        <strain evidence="8 9">SZMC22713</strain>
    </source>
</reference>
<dbReference type="EMBL" id="ML170182">
    <property type="protein sequence ID" value="TDL21186.1"/>
    <property type="molecule type" value="Genomic_DNA"/>
</dbReference>
<feature type="compositionally biased region" description="Basic and acidic residues" evidence="6">
    <location>
        <begin position="265"/>
        <end position="280"/>
    </location>
</feature>
<dbReference type="GO" id="GO:0015513">
    <property type="term" value="F:high-affinity secondary active nitrite transmembrane transporter activity"/>
    <property type="evidence" value="ECO:0007669"/>
    <property type="project" value="TreeGrafter"/>
</dbReference>
<proteinExistence type="inferred from homology"/>
<feature type="transmembrane region" description="Helical" evidence="7">
    <location>
        <begin position="120"/>
        <end position="139"/>
    </location>
</feature>
<dbReference type="STRING" id="50990.A0A4Y7Q1L2"/>
<protein>
    <recommendedName>
        <fullName evidence="10">Formate/nitrite transporter</fullName>
    </recommendedName>
</protein>
<keyword evidence="4 7" id="KW-0472">Membrane</keyword>
<keyword evidence="9" id="KW-1185">Reference proteome</keyword>
<evidence type="ECO:0000256" key="2">
    <source>
        <dbReference type="ARBA" id="ARBA00022692"/>
    </source>
</evidence>
<dbReference type="Proteomes" id="UP000294933">
    <property type="component" value="Unassembled WGS sequence"/>
</dbReference>